<keyword evidence="2 5" id="KW-0863">Zinc-finger</keyword>
<evidence type="ECO:0000256" key="3">
    <source>
        <dbReference type="ARBA" id="ARBA00022833"/>
    </source>
</evidence>
<dbReference type="Pfam" id="PF05485">
    <property type="entry name" value="THAP"/>
    <property type="match status" value="1"/>
</dbReference>
<accession>A0A0K2UQG3</accession>
<dbReference type="PANTHER" id="PTHR47696:SF1">
    <property type="entry name" value="THAP DOMAIN-CONTAINING PROTEIN 2"/>
    <property type="match status" value="1"/>
</dbReference>
<feature type="signal peptide" evidence="7">
    <location>
        <begin position="1"/>
        <end position="21"/>
    </location>
</feature>
<dbReference type="InterPro" id="IPR021896">
    <property type="entry name" value="THAP9-like_HTH"/>
</dbReference>
<proteinExistence type="predicted"/>
<dbReference type="GO" id="GO:0003677">
    <property type="term" value="F:DNA binding"/>
    <property type="evidence" value="ECO:0007669"/>
    <property type="project" value="UniProtKB-UniRule"/>
</dbReference>
<feature type="chain" id="PRO_5005488916" evidence="7">
    <location>
        <begin position="22"/>
        <end position="297"/>
    </location>
</feature>
<evidence type="ECO:0000259" key="8">
    <source>
        <dbReference type="PROSITE" id="PS50950"/>
    </source>
</evidence>
<dbReference type="PANTHER" id="PTHR47696">
    <property type="entry name" value="THAP DOMAIN-CONTAINING PROTEIN 2"/>
    <property type="match status" value="1"/>
</dbReference>
<reference evidence="9" key="1">
    <citation type="submission" date="2014-05" db="EMBL/GenBank/DDBJ databases">
        <authorList>
            <person name="Chronopoulou M."/>
        </authorList>
    </citation>
    <scope>NUCLEOTIDE SEQUENCE</scope>
    <source>
        <tissue evidence="9">Whole organism</tissue>
    </source>
</reference>
<evidence type="ECO:0000256" key="6">
    <source>
        <dbReference type="SAM" id="MobiDB-lite"/>
    </source>
</evidence>
<dbReference type="SUPFAM" id="SSF57716">
    <property type="entry name" value="Glucocorticoid receptor-like (DNA-binding domain)"/>
    <property type="match status" value="1"/>
</dbReference>
<protein>
    <submittedName>
        <fullName evidence="9">DNA transposase THAP9like [Aplysia californica]</fullName>
    </submittedName>
</protein>
<dbReference type="Pfam" id="PF12017">
    <property type="entry name" value="Tnp_P_element"/>
    <property type="match status" value="1"/>
</dbReference>
<keyword evidence="7" id="KW-0732">Signal</keyword>
<dbReference type="AlphaFoldDB" id="A0A0K2UQG3"/>
<dbReference type="EMBL" id="HACA01023117">
    <property type="protein sequence ID" value="CDW40478.1"/>
    <property type="molecule type" value="Transcribed_RNA"/>
</dbReference>
<evidence type="ECO:0000256" key="5">
    <source>
        <dbReference type="PROSITE-ProRule" id="PRU00309"/>
    </source>
</evidence>
<dbReference type="InterPro" id="IPR006612">
    <property type="entry name" value="THAP_Znf"/>
</dbReference>
<dbReference type="OrthoDB" id="7312725at2759"/>
<dbReference type="Gene3D" id="6.20.210.20">
    <property type="entry name" value="THAP domain"/>
    <property type="match status" value="1"/>
</dbReference>
<name>A0A0K2UQG3_LEPSM</name>
<evidence type="ECO:0000313" key="9">
    <source>
        <dbReference type="EMBL" id="CDW40478.1"/>
    </source>
</evidence>
<keyword evidence="3" id="KW-0862">Zinc</keyword>
<keyword evidence="4 5" id="KW-0238">DNA-binding</keyword>
<dbReference type="GO" id="GO:0008270">
    <property type="term" value="F:zinc ion binding"/>
    <property type="evidence" value="ECO:0007669"/>
    <property type="project" value="UniProtKB-KW"/>
</dbReference>
<dbReference type="InterPro" id="IPR026521">
    <property type="entry name" value="THAP2"/>
</dbReference>
<feature type="compositionally biased region" description="Low complexity" evidence="6">
    <location>
        <begin position="131"/>
        <end position="141"/>
    </location>
</feature>
<dbReference type="InterPro" id="IPR038441">
    <property type="entry name" value="THAP_Znf_sf"/>
</dbReference>
<evidence type="ECO:0000256" key="4">
    <source>
        <dbReference type="ARBA" id="ARBA00023125"/>
    </source>
</evidence>
<keyword evidence="1" id="KW-0479">Metal-binding</keyword>
<sequence length="297" mass="34438">LVTLVFTLYLFINKLIQIIVAYKSRITMSCVAFGCKNKYAAGKLISYHRFPTQDPERCRQWVRNLKRNNFTPKKFSRICSEHFTPESFNRTLDVVRLRENAVPTLFKAFPPRLQEEVARTLRKRKSPTRRSSLPPKKVKPSPGLKIDISLFEAKENVQLDHPYSLPTAQVIKEKLQWQTNMISELADRSKKYRCQRNKISKKLGNMVDVLKDLRSKRMLSEEALSILDTMSDVPKNLLKRMQMGSGVKGSRSSYSAELRAFALTLSFYSIKAYNYVRKTFDLCLPSLSTIRNWSNNV</sequence>
<dbReference type="SMART" id="SM00692">
    <property type="entry name" value="DM3"/>
    <property type="match status" value="1"/>
</dbReference>
<feature type="region of interest" description="Disordered" evidence="6">
    <location>
        <begin position="121"/>
        <end position="141"/>
    </location>
</feature>
<evidence type="ECO:0000256" key="2">
    <source>
        <dbReference type="ARBA" id="ARBA00022771"/>
    </source>
</evidence>
<dbReference type="PROSITE" id="PS50950">
    <property type="entry name" value="ZF_THAP"/>
    <property type="match status" value="1"/>
</dbReference>
<feature type="non-terminal residue" evidence="9">
    <location>
        <position position="1"/>
    </location>
</feature>
<evidence type="ECO:0000256" key="1">
    <source>
        <dbReference type="ARBA" id="ARBA00022723"/>
    </source>
</evidence>
<feature type="domain" description="THAP-type" evidence="8">
    <location>
        <begin position="26"/>
        <end position="106"/>
    </location>
</feature>
<organism evidence="9">
    <name type="scientific">Lepeophtheirus salmonis</name>
    <name type="common">Salmon louse</name>
    <name type="synonym">Caligus salmonis</name>
    <dbReference type="NCBI Taxonomy" id="72036"/>
    <lineage>
        <taxon>Eukaryota</taxon>
        <taxon>Metazoa</taxon>
        <taxon>Ecdysozoa</taxon>
        <taxon>Arthropoda</taxon>
        <taxon>Crustacea</taxon>
        <taxon>Multicrustacea</taxon>
        <taxon>Hexanauplia</taxon>
        <taxon>Copepoda</taxon>
        <taxon>Siphonostomatoida</taxon>
        <taxon>Caligidae</taxon>
        <taxon>Lepeophtheirus</taxon>
    </lineage>
</organism>
<evidence type="ECO:0000256" key="7">
    <source>
        <dbReference type="SAM" id="SignalP"/>
    </source>
</evidence>
<dbReference type="SMART" id="SM00980">
    <property type="entry name" value="THAP"/>
    <property type="match status" value="1"/>
</dbReference>